<sequence>MRIEVKNLKYVYSPKSPFEKVALDDISFTVDSGDTLGIVGSTGSGKSTLCRHLNALIRVQSGSITVGDIALHARKVDLKTLRKQVGMLFQFPEYQLFADTVKKDVEFGPLNFGFSAEEAEAAAKQALELVGLDFDEVAGKSPFELSGGQMRRVAIAGVLASKPSVLVLDEPTAGLDPVGKREILQLVTELKKGVTDTVIIISHNMDEIAEFCNRVIVLDNGKLIADTTPDELFNHSDLVDKTELDYPHTVKIKRLLAAKGCTLDSPALSADQLTAAIIGRAKG</sequence>
<feature type="domain" description="ABC transporter" evidence="9">
    <location>
        <begin position="3"/>
        <end position="245"/>
    </location>
</feature>
<keyword evidence="6" id="KW-1278">Translocase</keyword>
<dbReference type="Proteomes" id="UP000824094">
    <property type="component" value="Unassembled WGS sequence"/>
</dbReference>
<dbReference type="InterPro" id="IPR030946">
    <property type="entry name" value="EcfA2"/>
</dbReference>
<dbReference type="SUPFAM" id="SSF52540">
    <property type="entry name" value="P-loop containing nucleoside triphosphate hydrolases"/>
    <property type="match status" value="1"/>
</dbReference>
<dbReference type="PANTHER" id="PTHR43553">
    <property type="entry name" value="HEAVY METAL TRANSPORTER"/>
    <property type="match status" value="1"/>
</dbReference>
<name>A0A9D1MIK8_9FIRM</name>
<gene>
    <name evidence="10" type="ORF">IAB05_06260</name>
</gene>
<reference evidence="10" key="2">
    <citation type="journal article" date="2021" name="PeerJ">
        <title>Extensive microbial diversity within the chicken gut microbiome revealed by metagenomics and culture.</title>
        <authorList>
            <person name="Gilroy R."/>
            <person name="Ravi A."/>
            <person name="Getino M."/>
            <person name="Pursley I."/>
            <person name="Horton D.L."/>
            <person name="Alikhan N.F."/>
            <person name="Baker D."/>
            <person name="Gharbi K."/>
            <person name="Hall N."/>
            <person name="Watson M."/>
            <person name="Adriaenssens E.M."/>
            <person name="Foster-Nyarko E."/>
            <person name="Jarju S."/>
            <person name="Secka A."/>
            <person name="Antonio M."/>
            <person name="Oren A."/>
            <person name="Chaudhuri R.R."/>
            <person name="La Ragione R."/>
            <person name="Hildebrand F."/>
            <person name="Pallen M.J."/>
        </authorList>
    </citation>
    <scope>NUCLEOTIDE SEQUENCE</scope>
    <source>
        <strain evidence="10">18911</strain>
    </source>
</reference>
<dbReference type="SMART" id="SM00382">
    <property type="entry name" value="AAA"/>
    <property type="match status" value="1"/>
</dbReference>
<dbReference type="EC" id="7.-.-.-" evidence="8"/>
<protein>
    <recommendedName>
        <fullName evidence="8">Energy-coupling factor transporter ATP-binding protein EcfA2</fullName>
        <ecNumber evidence="8">7.-.-.-</ecNumber>
    </recommendedName>
</protein>
<organism evidence="10 11">
    <name type="scientific">Candidatus Stercoripulliclostridium merdigallinarum</name>
    <dbReference type="NCBI Taxonomy" id="2840951"/>
    <lineage>
        <taxon>Bacteria</taxon>
        <taxon>Bacillati</taxon>
        <taxon>Bacillota</taxon>
        <taxon>Clostridia</taxon>
        <taxon>Eubacteriales</taxon>
        <taxon>Candidatus Stercoripulliclostridium</taxon>
    </lineage>
</organism>
<comment type="function">
    <text evidence="8">ATP-binding (A) component of a common energy-coupling factor (ECF) ABC-transporter complex.</text>
</comment>
<reference evidence="10" key="1">
    <citation type="submission" date="2020-10" db="EMBL/GenBank/DDBJ databases">
        <authorList>
            <person name="Gilroy R."/>
        </authorList>
    </citation>
    <scope>NUCLEOTIDE SEQUENCE</scope>
    <source>
        <strain evidence="10">18911</strain>
    </source>
</reference>
<dbReference type="InterPro" id="IPR003593">
    <property type="entry name" value="AAA+_ATPase"/>
</dbReference>
<evidence type="ECO:0000256" key="5">
    <source>
        <dbReference type="ARBA" id="ARBA00022840"/>
    </source>
</evidence>
<dbReference type="AlphaFoldDB" id="A0A9D1MIK8"/>
<comment type="subunit">
    <text evidence="8">Forms a stable energy-coupling factor (ECF) transporter complex composed of 2 membrane-embedded substrate-binding proteins (S component), 2 ATP-binding proteins (A component) and 2 transmembrane proteins (T component).</text>
</comment>
<comment type="caution">
    <text evidence="10">The sequence shown here is derived from an EMBL/GenBank/DDBJ whole genome shotgun (WGS) entry which is preliminary data.</text>
</comment>
<dbReference type="GO" id="GO:0005524">
    <property type="term" value="F:ATP binding"/>
    <property type="evidence" value="ECO:0007669"/>
    <property type="project" value="UniProtKB-UniRule"/>
</dbReference>
<dbReference type="InterPro" id="IPR050095">
    <property type="entry name" value="ECF_ABC_transporter_ATP-bd"/>
</dbReference>
<evidence type="ECO:0000256" key="4">
    <source>
        <dbReference type="ARBA" id="ARBA00022741"/>
    </source>
</evidence>
<dbReference type="NCBIfam" id="TIGR04521">
    <property type="entry name" value="ECF_ATPase_2"/>
    <property type="match status" value="1"/>
</dbReference>
<dbReference type="InterPro" id="IPR027417">
    <property type="entry name" value="P-loop_NTPase"/>
</dbReference>
<dbReference type="PANTHER" id="PTHR43553:SF27">
    <property type="entry name" value="ENERGY-COUPLING FACTOR TRANSPORTER ATP-BINDING PROTEIN ECFA2"/>
    <property type="match status" value="1"/>
</dbReference>
<comment type="subcellular location">
    <subcellularLocation>
        <location evidence="1 8">Cell membrane</location>
        <topology evidence="1 8">Peripheral membrane protein</topology>
    </subcellularLocation>
</comment>
<dbReference type="Pfam" id="PF00005">
    <property type="entry name" value="ABC_tran"/>
    <property type="match status" value="1"/>
</dbReference>
<dbReference type="FunFam" id="3.40.50.300:FF:000224">
    <property type="entry name" value="Energy-coupling factor transporter ATP-binding protein EcfA"/>
    <property type="match status" value="1"/>
</dbReference>
<keyword evidence="3 8" id="KW-1003">Cell membrane</keyword>
<dbReference type="InterPro" id="IPR017871">
    <property type="entry name" value="ABC_transporter-like_CS"/>
</dbReference>
<evidence type="ECO:0000256" key="7">
    <source>
        <dbReference type="ARBA" id="ARBA00023136"/>
    </source>
</evidence>
<evidence type="ECO:0000256" key="2">
    <source>
        <dbReference type="ARBA" id="ARBA00022448"/>
    </source>
</evidence>
<dbReference type="PROSITE" id="PS00211">
    <property type="entry name" value="ABC_TRANSPORTER_1"/>
    <property type="match status" value="1"/>
</dbReference>
<dbReference type="CDD" id="cd03225">
    <property type="entry name" value="ABC_cobalt_CbiO_domain1"/>
    <property type="match status" value="1"/>
</dbReference>
<dbReference type="InterPro" id="IPR015856">
    <property type="entry name" value="ABC_transpr_CbiO/EcfA_su"/>
</dbReference>
<dbReference type="GO" id="GO:0042626">
    <property type="term" value="F:ATPase-coupled transmembrane transporter activity"/>
    <property type="evidence" value="ECO:0007669"/>
    <property type="project" value="TreeGrafter"/>
</dbReference>
<evidence type="ECO:0000259" key="9">
    <source>
        <dbReference type="PROSITE" id="PS50893"/>
    </source>
</evidence>
<dbReference type="GO" id="GO:0016887">
    <property type="term" value="F:ATP hydrolysis activity"/>
    <property type="evidence" value="ECO:0007669"/>
    <property type="project" value="InterPro"/>
</dbReference>
<evidence type="ECO:0000256" key="8">
    <source>
        <dbReference type="RuleBase" id="RU365104"/>
    </source>
</evidence>
<dbReference type="GO" id="GO:0043190">
    <property type="term" value="C:ATP-binding cassette (ABC) transporter complex"/>
    <property type="evidence" value="ECO:0007669"/>
    <property type="project" value="TreeGrafter"/>
</dbReference>
<keyword evidence="2 8" id="KW-0813">Transport</keyword>
<evidence type="ECO:0000256" key="3">
    <source>
        <dbReference type="ARBA" id="ARBA00022475"/>
    </source>
</evidence>
<dbReference type="InterPro" id="IPR003439">
    <property type="entry name" value="ABC_transporter-like_ATP-bd"/>
</dbReference>
<dbReference type="PROSITE" id="PS50893">
    <property type="entry name" value="ABC_TRANSPORTER_2"/>
    <property type="match status" value="1"/>
</dbReference>
<dbReference type="Gene3D" id="3.40.50.300">
    <property type="entry name" value="P-loop containing nucleotide triphosphate hydrolases"/>
    <property type="match status" value="1"/>
</dbReference>
<evidence type="ECO:0000313" key="10">
    <source>
        <dbReference type="EMBL" id="HIU60977.1"/>
    </source>
</evidence>
<evidence type="ECO:0000313" key="11">
    <source>
        <dbReference type="Proteomes" id="UP000824094"/>
    </source>
</evidence>
<evidence type="ECO:0000256" key="1">
    <source>
        <dbReference type="ARBA" id="ARBA00004202"/>
    </source>
</evidence>
<keyword evidence="7 8" id="KW-0472">Membrane</keyword>
<proteinExistence type="inferred from homology"/>
<accession>A0A9D1MIK8</accession>
<comment type="similarity">
    <text evidence="8">Belongs to the ABC transporter superfamily. Energy-coupling factor EcfA family.</text>
</comment>
<dbReference type="EMBL" id="DVNF01000183">
    <property type="protein sequence ID" value="HIU60977.1"/>
    <property type="molecule type" value="Genomic_DNA"/>
</dbReference>
<keyword evidence="5 8" id="KW-0067">ATP-binding</keyword>
<evidence type="ECO:0000256" key="6">
    <source>
        <dbReference type="ARBA" id="ARBA00022967"/>
    </source>
</evidence>
<keyword evidence="4 8" id="KW-0547">Nucleotide-binding</keyword>